<accession>A0A2T6ZYC6</accession>
<feature type="region of interest" description="Disordered" evidence="1">
    <location>
        <begin position="20"/>
        <end position="149"/>
    </location>
</feature>
<proteinExistence type="predicted"/>
<sequence length="281" mass="30809">MLNKQKTPFYRRIFSFNTEREAISDGVQSARSRSGKQQHQSSNSPSTLPKGQLSHFYHGPPNATGALERPAKPARRRTIQSTKYADIETEHDEQASTEIVRLSDNSIDKYQNCRGSDQTESDTEPDAEDNDIPEATGAGLRHRSQTVDGHINNRVLTARVSTTSGSQEAALVRRTPAALGCIMPGRAYTRPVLLSSSVARYLSPLATHCATTSRVRSSSPAGESSTPHHERIWPNTLSQRNTARGANVAVVSLAKALILWYTLFVDPLPVPVTLTSQVHRA</sequence>
<feature type="compositionally biased region" description="Polar residues" evidence="1">
    <location>
        <begin position="26"/>
        <end position="49"/>
    </location>
</feature>
<evidence type="ECO:0000313" key="2">
    <source>
        <dbReference type="EMBL" id="PUU80498.1"/>
    </source>
</evidence>
<organism evidence="2 3">
    <name type="scientific">Tuber borchii</name>
    <name type="common">White truffle</name>
    <dbReference type="NCBI Taxonomy" id="42251"/>
    <lineage>
        <taxon>Eukaryota</taxon>
        <taxon>Fungi</taxon>
        <taxon>Dikarya</taxon>
        <taxon>Ascomycota</taxon>
        <taxon>Pezizomycotina</taxon>
        <taxon>Pezizomycetes</taxon>
        <taxon>Pezizales</taxon>
        <taxon>Tuberaceae</taxon>
        <taxon>Tuber</taxon>
    </lineage>
</organism>
<feature type="compositionally biased region" description="Acidic residues" evidence="1">
    <location>
        <begin position="119"/>
        <end position="132"/>
    </location>
</feature>
<dbReference type="AlphaFoldDB" id="A0A2T6ZYC6"/>
<feature type="compositionally biased region" description="Polar residues" evidence="1">
    <location>
        <begin position="213"/>
        <end position="225"/>
    </location>
</feature>
<feature type="compositionally biased region" description="Basic and acidic residues" evidence="1">
    <location>
        <begin position="85"/>
        <end position="94"/>
    </location>
</feature>
<evidence type="ECO:0000313" key="3">
    <source>
        <dbReference type="Proteomes" id="UP000244722"/>
    </source>
</evidence>
<feature type="compositionally biased region" description="Polar residues" evidence="1">
    <location>
        <begin position="103"/>
        <end position="118"/>
    </location>
</feature>
<gene>
    <name evidence="2" type="ORF">B9Z19DRAFT_1123494</name>
</gene>
<comment type="caution">
    <text evidence="2">The sequence shown here is derived from an EMBL/GenBank/DDBJ whole genome shotgun (WGS) entry which is preliminary data.</text>
</comment>
<dbReference type="Proteomes" id="UP000244722">
    <property type="component" value="Unassembled WGS sequence"/>
</dbReference>
<protein>
    <submittedName>
        <fullName evidence="2">Uncharacterized protein</fullName>
    </submittedName>
</protein>
<keyword evidence="3" id="KW-1185">Reference proteome</keyword>
<evidence type="ECO:0000256" key="1">
    <source>
        <dbReference type="SAM" id="MobiDB-lite"/>
    </source>
</evidence>
<feature type="region of interest" description="Disordered" evidence="1">
    <location>
        <begin position="213"/>
        <end position="232"/>
    </location>
</feature>
<name>A0A2T6ZYC6_TUBBO</name>
<reference evidence="2 3" key="1">
    <citation type="submission" date="2017-04" db="EMBL/GenBank/DDBJ databases">
        <title>Draft genome sequence of Tuber borchii Vittad., a whitish edible truffle.</title>
        <authorList>
            <consortium name="DOE Joint Genome Institute"/>
            <person name="Murat C."/>
            <person name="Kuo A."/>
            <person name="Barry K.W."/>
            <person name="Clum A."/>
            <person name="Dockter R.B."/>
            <person name="Fauchery L."/>
            <person name="Iotti M."/>
            <person name="Kohler A."/>
            <person name="Labutti K."/>
            <person name="Lindquist E.A."/>
            <person name="Lipzen A."/>
            <person name="Ohm R.A."/>
            <person name="Wang M."/>
            <person name="Grigoriev I.V."/>
            <person name="Zambonelli A."/>
            <person name="Martin F.M."/>
        </authorList>
    </citation>
    <scope>NUCLEOTIDE SEQUENCE [LARGE SCALE GENOMIC DNA]</scope>
    <source>
        <strain evidence="2 3">Tbo3840</strain>
    </source>
</reference>
<dbReference type="EMBL" id="NESQ01000063">
    <property type="protein sequence ID" value="PUU80498.1"/>
    <property type="molecule type" value="Genomic_DNA"/>
</dbReference>